<gene>
    <name evidence="1" type="ORF">BZ3500_MVSOF-1268-A1-R1_CHR6-3G08840</name>
</gene>
<evidence type="ECO:0000313" key="1">
    <source>
        <dbReference type="EMBL" id="SCZ93717.1"/>
    </source>
</evidence>
<dbReference type="STRING" id="289078.A0A2X0KLM0"/>
<dbReference type="Proteomes" id="UP000249723">
    <property type="component" value="Unassembled WGS sequence"/>
</dbReference>
<protein>
    <submittedName>
        <fullName evidence="1">BZ3500_MvSof-1268-A1-R1_Chr6-3g08840 protein</fullName>
    </submittedName>
</protein>
<dbReference type="EMBL" id="FMWP01000048">
    <property type="protein sequence ID" value="SCZ93717.1"/>
    <property type="molecule type" value="Genomic_DNA"/>
</dbReference>
<dbReference type="AlphaFoldDB" id="A0A2X0KLM0"/>
<accession>A0A2X0KLM0</accession>
<organism evidence="1 2">
    <name type="scientific">Microbotryum saponariae</name>
    <dbReference type="NCBI Taxonomy" id="289078"/>
    <lineage>
        <taxon>Eukaryota</taxon>
        <taxon>Fungi</taxon>
        <taxon>Dikarya</taxon>
        <taxon>Basidiomycota</taxon>
        <taxon>Pucciniomycotina</taxon>
        <taxon>Microbotryomycetes</taxon>
        <taxon>Microbotryales</taxon>
        <taxon>Microbotryaceae</taxon>
        <taxon>Microbotryum</taxon>
    </lineage>
</organism>
<name>A0A2X0KLM0_9BASI</name>
<dbReference type="PANTHER" id="PTHR45786">
    <property type="entry name" value="DNA BINDING PROTEIN-LIKE"/>
    <property type="match status" value="1"/>
</dbReference>
<proteinExistence type="predicted"/>
<dbReference type="PANTHER" id="PTHR45786:SF74">
    <property type="entry name" value="ATP-DEPENDENT DNA HELICASE"/>
    <property type="match status" value="1"/>
</dbReference>
<evidence type="ECO:0000313" key="2">
    <source>
        <dbReference type="Proteomes" id="UP000249723"/>
    </source>
</evidence>
<sequence>MTLQCPIGSILGIEYSGLTALLTIRETVEKIFQERILAFNENLAMASFGTSKGHGIITGSGPPSFYLSGMVSHRIGTLAPAPANDPVFAQILFRLRPNALKHGEDSTDRLKKYDVWTQHINRLFLYVLDGMLRHHNRRVKLFLSTRVHGQTYNLPTQDEVAVILPGEAPPSFSLLLFTPYPSHLIPSPLMKEASTQTSYNVADGKRTALSVDDVDRLAAMYAKQRTTVSSLKADGHDIVKLPEGNYGHAVLAHDTAQVVVTMLGKIVSIDRSLNRDASRVPQRCGHKFSQEMAAACSIATNLTIPFNTSSLNVNPRVDFLHHQLVTLHAHWTEVTGGDPIPEKGGHPPWPAWKNDIDANKYHMFYNNAREGSCNGRKVAKYYVTPLPVNGDGHAELYANTILRVGDVCAVMCSVQTNAWKSKATGKYSGRIDFVPLRIRVHGTLNVSLHCHRYR</sequence>
<keyword evidence="2" id="KW-1185">Reference proteome</keyword>
<reference evidence="2" key="1">
    <citation type="submission" date="2016-10" db="EMBL/GenBank/DDBJ databases">
        <authorList>
            <person name="Jeantristanb JTB J.-T."/>
            <person name="Ricardo R."/>
        </authorList>
    </citation>
    <scope>NUCLEOTIDE SEQUENCE [LARGE SCALE GENOMIC DNA]</scope>
</reference>
<dbReference type="OrthoDB" id="2272314at2759"/>